<evidence type="ECO:0000313" key="2">
    <source>
        <dbReference type="EMBL" id="KAK6166886.1"/>
    </source>
</evidence>
<dbReference type="Proteomes" id="UP001347796">
    <property type="component" value="Unassembled WGS sequence"/>
</dbReference>
<sequence>MSICLRILMLVSLLTAPITFANPEPSELGLLGRGRLGRLLGLQVLGGVGGLGGLGGLGGVGGLGGLGRVGGLASLGATTLPLNALVTAHGVTGLPGLAMTNLIALGMRLRNDLDSDQRRALRVHLNILAQALHGQNKK</sequence>
<protein>
    <recommendedName>
        <fullName evidence="4">Transmembrane protein</fullName>
    </recommendedName>
</protein>
<accession>A0AAN8GC42</accession>
<keyword evidence="1" id="KW-0732">Signal</keyword>
<proteinExistence type="predicted"/>
<dbReference type="EMBL" id="JAZGQO010000021">
    <property type="protein sequence ID" value="KAK6166886.1"/>
    <property type="molecule type" value="Genomic_DNA"/>
</dbReference>
<gene>
    <name evidence="2" type="ORF">SNE40_023493</name>
</gene>
<comment type="caution">
    <text evidence="2">The sequence shown here is derived from an EMBL/GenBank/DDBJ whole genome shotgun (WGS) entry which is preliminary data.</text>
</comment>
<feature type="chain" id="PRO_5042968519" description="Transmembrane protein" evidence="1">
    <location>
        <begin position="22"/>
        <end position="138"/>
    </location>
</feature>
<evidence type="ECO:0008006" key="4">
    <source>
        <dbReference type="Google" id="ProtNLM"/>
    </source>
</evidence>
<evidence type="ECO:0000256" key="1">
    <source>
        <dbReference type="SAM" id="SignalP"/>
    </source>
</evidence>
<dbReference type="AlphaFoldDB" id="A0AAN8GC42"/>
<keyword evidence="3" id="KW-1185">Reference proteome</keyword>
<evidence type="ECO:0000313" key="3">
    <source>
        <dbReference type="Proteomes" id="UP001347796"/>
    </source>
</evidence>
<organism evidence="2 3">
    <name type="scientific">Patella caerulea</name>
    <name type="common">Rayed Mediterranean limpet</name>
    <dbReference type="NCBI Taxonomy" id="87958"/>
    <lineage>
        <taxon>Eukaryota</taxon>
        <taxon>Metazoa</taxon>
        <taxon>Spiralia</taxon>
        <taxon>Lophotrochozoa</taxon>
        <taxon>Mollusca</taxon>
        <taxon>Gastropoda</taxon>
        <taxon>Patellogastropoda</taxon>
        <taxon>Patelloidea</taxon>
        <taxon>Patellidae</taxon>
        <taxon>Patella</taxon>
    </lineage>
</organism>
<name>A0AAN8GC42_PATCE</name>
<reference evidence="2 3" key="1">
    <citation type="submission" date="2024-01" db="EMBL/GenBank/DDBJ databases">
        <title>The genome of the rayed Mediterranean limpet Patella caerulea (Linnaeus, 1758).</title>
        <authorList>
            <person name="Anh-Thu Weber A."/>
            <person name="Halstead-Nussloch G."/>
        </authorList>
    </citation>
    <scope>NUCLEOTIDE SEQUENCE [LARGE SCALE GENOMIC DNA]</scope>
    <source>
        <strain evidence="2">AATW-2023a</strain>
        <tissue evidence="2">Whole specimen</tissue>
    </source>
</reference>
<feature type="signal peptide" evidence="1">
    <location>
        <begin position="1"/>
        <end position="21"/>
    </location>
</feature>